<dbReference type="SUPFAM" id="SSF48498">
    <property type="entry name" value="Tetracyclin repressor-like, C-terminal domain"/>
    <property type="match status" value="1"/>
</dbReference>
<comment type="caution">
    <text evidence="1">The sequence shown here is derived from an EMBL/GenBank/DDBJ whole genome shotgun (WGS) entry which is preliminary data.</text>
</comment>
<dbReference type="EMBL" id="BAABCM010000026">
    <property type="protein sequence ID" value="GAA3856698.1"/>
    <property type="molecule type" value="Genomic_DNA"/>
</dbReference>
<evidence type="ECO:0008006" key="3">
    <source>
        <dbReference type="Google" id="ProtNLM"/>
    </source>
</evidence>
<gene>
    <name evidence="1" type="ORF">GCM10022380_87740</name>
</gene>
<dbReference type="RefSeq" id="WP_237339367.1">
    <property type="nucleotide sequence ID" value="NZ_BAABCM010000026.1"/>
</dbReference>
<name>A0ABP7JY39_9PSEU</name>
<accession>A0ABP7JY39</accession>
<dbReference type="Proteomes" id="UP001501624">
    <property type="component" value="Unassembled WGS sequence"/>
</dbReference>
<evidence type="ECO:0000313" key="2">
    <source>
        <dbReference type="Proteomes" id="UP001501624"/>
    </source>
</evidence>
<dbReference type="Gene3D" id="1.10.357.10">
    <property type="entry name" value="Tetracycline Repressor, domain 2"/>
    <property type="match status" value="1"/>
</dbReference>
<evidence type="ECO:0000313" key="1">
    <source>
        <dbReference type="EMBL" id="GAA3856698.1"/>
    </source>
</evidence>
<sequence length="109" mass="12468">MCTSWSILDQYRRLHAVALDVLGPEHLRRQHDRAFRHVQRLIARGRREGVFRTDLPEDWLVTTCYALIHAAADEVGKGELTTEQAPGVLTATLLSVLEARRQPRDQRGQ</sequence>
<protein>
    <recommendedName>
        <fullName evidence="3">Tetracyclin repressor-like C-terminal domain-containing protein</fullName>
    </recommendedName>
</protein>
<dbReference type="InterPro" id="IPR036271">
    <property type="entry name" value="Tet_transcr_reg_TetR-rel_C_sf"/>
</dbReference>
<keyword evidence="2" id="KW-1185">Reference proteome</keyword>
<reference evidence="2" key="1">
    <citation type="journal article" date="2019" name="Int. J. Syst. Evol. Microbiol.">
        <title>The Global Catalogue of Microorganisms (GCM) 10K type strain sequencing project: providing services to taxonomists for standard genome sequencing and annotation.</title>
        <authorList>
            <consortium name="The Broad Institute Genomics Platform"/>
            <consortium name="The Broad Institute Genome Sequencing Center for Infectious Disease"/>
            <person name="Wu L."/>
            <person name="Ma J."/>
        </authorList>
    </citation>
    <scope>NUCLEOTIDE SEQUENCE [LARGE SCALE GENOMIC DNA]</scope>
    <source>
        <strain evidence="2">JCM 17017</strain>
    </source>
</reference>
<proteinExistence type="predicted"/>
<organism evidence="1 2">
    <name type="scientific">Amycolatopsis tucumanensis</name>
    <dbReference type="NCBI Taxonomy" id="401106"/>
    <lineage>
        <taxon>Bacteria</taxon>
        <taxon>Bacillati</taxon>
        <taxon>Actinomycetota</taxon>
        <taxon>Actinomycetes</taxon>
        <taxon>Pseudonocardiales</taxon>
        <taxon>Pseudonocardiaceae</taxon>
        <taxon>Amycolatopsis</taxon>
    </lineage>
</organism>